<keyword evidence="1" id="KW-0479">Metal-binding</keyword>
<dbReference type="SUPFAM" id="SSF144232">
    <property type="entry name" value="HIT/MYND zinc finger-like"/>
    <property type="match status" value="1"/>
</dbReference>
<dbReference type="Gene3D" id="6.10.140.2220">
    <property type="match status" value="1"/>
</dbReference>
<dbReference type="Proteomes" id="UP000663193">
    <property type="component" value="Chromosome 7"/>
</dbReference>
<evidence type="ECO:0000313" key="6">
    <source>
        <dbReference type="EMBL" id="QRC97141.1"/>
    </source>
</evidence>
<reference evidence="7" key="1">
    <citation type="journal article" date="2021" name="BMC Genomics">
        <title>Chromosome-level genome assembly and manually-curated proteome of model necrotroph Parastagonospora nodorum Sn15 reveals a genome-wide trove of candidate effector homologs, and redundancy of virulence-related functions within an accessory chromosome.</title>
        <authorList>
            <person name="Bertazzoni S."/>
            <person name="Jones D.A.B."/>
            <person name="Phan H.T."/>
            <person name="Tan K.-C."/>
            <person name="Hane J.K."/>
        </authorList>
    </citation>
    <scope>NUCLEOTIDE SEQUENCE [LARGE SCALE GENOMIC DNA]</scope>
    <source>
        <strain evidence="7">SN15 / ATCC MYA-4574 / FGSC 10173)</strain>
    </source>
</reference>
<evidence type="ECO:0000256" key="3">
    <source>
        <dbReference type="ARBA" id="ARBA00022833"/>
    </source>
</evidence>
<dbReference type="InterPro" id="IPR002893">
    <property type="entry name" value="Znf_MYND"/>
</dbReference>
<dbReference type="EMBL" id="CP069029">
    <property type="protein sequence ID" value="QRC97141.1"/>
    <property type="molecule type" value="Genomic_DNA"/>
</dbReference>
<feature type="domain" description="MYND-type" evidence="5">
    <location>
        <begin position="207"/>
        <end position="248"/>
    </location>
</feature>
<keyword evidence="7" id="KW-1185">Reference proteome</keyword>
<proteinExistence type="predicted"/>
<evidence type="ECO:0000313" key="7">
    <source>
        <dbReference type="Proteomes" id="UP000663193"/>
    </source>
</evidence>
<evidence type="ECO:0000256" key="1">
    <source>
        <dbReference type="ARBA" id="ARBA00022723"/>
    </source>
</evidence>
<dbReference type="GO" id="GO:0008270">
    <property type="term" value="F:zinc ion binding"/>
    <property type="evidence" value="ECO:0007669"/>
    <property type="project" value="UniProtKB-KW"/>
</dbReference>
<keyword evidence="3" id="KW-0862">Zinc</keyword>
<dbReference type="VEuPathDB" id="FungiDB:JI435_139830"/>
<dbReference type="KEGG" id="pno:SNOG_13983"/>
<dbReference type="AlphaFoldDB" id="A0A7U2I291"/>
<keyword evidence="2 4" id="KW-0863">Zinc-finger</keyword>
<organism evidence="6 7">
    <name type="scientific">Phaeosphaeria nodorum (strain SN15 / ATCC MYA-4574 / FGSC 10173)</name>
    <name type="common">Glume blotch fungus</name>
    <name type="synonym">Parastagonospora nodorum</name>
    <dbReference type="NCBI Taxonomy" id="321614"/>
    <lineage>
        <taxon>Eukaryota</taxon>
        <taxon>Fungi</taxon>
        <taxon>Dikarya</taxon>
        <taxon>Ascomycota</taxon>
        <taxon>Pezizomycotina</taxon>
        <taxon>Dothideomycetes</taxon>
        <taxon>Pleosporomycetidae</taxon>
        <taxon>Pleosporales</taxon>
        <taxon>Pleosporineae</taxon>
        <taxon>Phaeosphaeriaceae</taxon>
        <taxon>Parastagonospora</taxon>
    </lineage>
</organism>
<dbReference type="OrthoDB" id="432970at2759"/>
<dbReference type="PROSITE" id="PS50865">
    <property type="entry name" value="ZF_MYND_2"/>
    <property type="match status" value="1"/>
</dbReference>
<dbReference type="RefSeq" id="XP_001804183.1">
    <property type="nucleotide sequence ID" value="XM_001804131.1"/>
</dbReference>
<evidence type="ECO:0000259" key="5">
    <source>
        <dbReference type="PROSITE" id="PS50865"/>
    </source>
</evidence>
<accession>A0A7U2I291</accession>
<gene>
    <name evidence="6" type="ORF">JI435_139830</name>
</gene>
<evidence type="ECO:0000256" key="4">
    <source>
        <dbReference type="PROSITE-ProRule" id="PRU00134"/>
    </source>
</evidence>
<evidence type="ECO:0000256" key="2">
    <source>
        <dbReference type="ARBA" id="ARBA00022771"/>
    </source>
</evidence>
<dbReference type="PROSITE" id="PS01360">
    <property type="entry name" value="ZF_MYND_1"/>
    <property type="match status" value="1"/>
</dbReference>
<dbReference type="OMA" id="MSPHWLY"/>
<protein>
    <submittedName>
        <fullName evidence="6">MYND-type zinc finger protein samB</fullName>
    </submittedName>
</protein>
<name>A0A7U2I291_PHANO</name>
<sequence>MALKKVLLDNFRLPGHADAVLHLDGAPLCVADIEAFDKNTDSSELTAAIGIATVLHNWCPDALAAFLDLDAWFSFTWSLAIQQGEADETNIEIGRIGNQLTFGTLDKDGDNWTLMLTYNISLEGPDRGAWVPNPKESMKGDDDITDPNEIDKLSRAFARDIILEKRWNTGKKLRHKFHIEYAPMDVWGDGIPMNPHWLYKSLNLSECTVCGKEASLGSPLQRCGRCGTATYCSSECQRNDWAVHKHICSLGLEDRGQMLAITEKGGLINWDPDRTYASADSKEESKNSNFAEPQLKRCKHSTGNFVKKEAE</sequence>
<dbReference type="Pfam" id="PF01753">
    <property type="entry name" value="zf-MYND"/>
    <property type="match status" value="1"/>
</dbReference>